<name>A0A9Q5JGV8_9LACT</name>
<comment type="caution">
    <text evidence="3">The sequence shown here is derived from an EMBL/GenBank/DDBJ whole genome shotgun (WGS) entry which is preliminary data.</text>
</comment>
<evidence type="ECO:0000256" key="1">
    <source>
        <dbReference type="SAM" id="MobiDB-lite"/>
    </source>
</evidence>
<organism evidence="3 4">
    <name type="scientific">Floricoccus penangensis</name>
    <dbReference type="NCBI Taxonomy" id="1859475"/>
    <lineage>
        <taxon>Bacteria</taxon>
        <taxon>Bacillati</taxon>
        <taxon>Bacillota</taxon>
        <taxon>Bacilli</taxon>
        <taxon>Lactobacillales</taxon>
        <taxon>Streptococcaceae</taxon>
        <taxon>Floricoccus</taxon>
    </lineage>
</organism>
<accession>A0A9Q5JGV8</accession>
<evidence type="ECO:0000256" key="2">
    <source>
        <dbReference type="SAM" id="SignalP"/>
    </source>
</evidence>
<feature type="chain" id="PRO_5040317943" description="DUF5105 domain-containing protein" evidence="2">
    <location>
        <begin position="29"/>
        <end position="326"/>
    </location>
</feature>
<evidence type="ECO:0000313" key="4">
    <source>
        <dbReference type="Proteomes" id="UP000177273"/>
    </source>
</evidence>
<keyword evidence="4" id="KW-1185">Reference proteome</keyword>
<dbReference type="EMBL" id="MKIQ01000023">
    <property type="protein sequence ID" value="OFI47218.1"/>
    <property type="molecule type" value="Genomic_DNA"/>
</dbReference>
<reference evidence="4" key="1">
    <citation type="submission" date="2016-09" db="EMBL/GenBank/DDBJ databases">
        <title>Draft genome sequence of a novel species of the family Streptococcaceae isolated from flowers.</title>
        <authorList>
            <person name="Chuah L.-O."/>
            <person name="Yap K.-P."/>
            <person name="Thong K.L."/>
            <person name="Liong M.T."/>
            <person name="Ahmad R."/>
            <person name="Rusul G."/>
        </authorList>
    </citation>
    <scope>NUCLEOTIDE SEQUENCE [LARGE SCALE GENOMIC DNA]</scope>
    <source>
        <strain evidence="4">HibF3</strain>
    </source>
</reference>
<dbReference type="RefSeq" id="WP_070787519.1">
    <property type="nucleotide sequence ID" value="NZ_MKIQ01000023.1"/>
</dbReference>
<protein>
    <recommendedName>
        <fullName evidence="5">DUF5105 domain-containing protein</fullName>
    </recommendedName>
</protein>
<gene>
    <name evidence="3" type="ORF">BG262_00925</name>
</gene>
<evidence type="ECO:0000313" key="3">
    <source>
        <dbReference type="EMBL" id="OFI47218.1"/>
    </source>
</evidence>
<dbReference type="AlphaFoldDB" id="A0A9Q5JGV8"/>
<dbReference type="Proteomes" id="UP000177273">
    <property type="component" value="Unassembled WGS sequence"/>
</dbReference>
<proteinExistence type="predicted"/>
<sequence length="326" mass="36050">MKKSTKTIFTSFTLAGALVLTACGQSNGATFVKTLQNDSKKNQTNLKVKFDELKVNTQEPSTFIEINTPIEVTILTSKDRKTSNYTVKSGDISYKGILDGNKSYLSADMVSSALTSGLKKQGAANLLPESTIKKVEDKLNDNLKDKYLEQTDVDKVTGNSIVDYQTEIIKFFVSSNFDLSIYEKATDKKDFQQKDGSITFNLDKDKIDKIITKASKDSEKEKDSSKSKEIKDVQKAWNENKNNIDALNLSNKLDTKTGKLTTKFELVGALDNQGISTKGTFDYSTEDSKDEPTNVSEKDVISSEKVQKTLSDAINEVLQGLFGNGK</sequence>
<feature type="compositionally biased region" description="Basic and acidic residues" evidence="1">
    <location>
        <begin position="286"/>
        <end position="301"/>
    </location>
</feature>
<feature type="signal peptide" evidence="2">
    <location>
        <begin position="1"/>
        <end position="28"/>
    </location>
</feature>
<feature type="region of interest" description="Disordered" evidence="1">
    <location>
        <begin position="279"/>
        <end position="301"/>
    </location>
</feature>
<keyword evidence="2" id="KW-0732">Signal</keyword>
<evidence type="ECO:0008006" key="5">
    <source>
        <dbReference type="Google" id="ProtNLM"/>
    </source>
</evidence>
<dbReference type="PROSITE" id="PS51257">
    <property type="entry name" value="PROKAR_LIPOPROTEIN"/>
    <property type="match status" value="1"/>
</dbReference>